<organism evidence="1 2">
    <name type="scientific">Curtobacterium aetherium</name>
    <dbReference type="NCBI Taxonomy" id="2841594"/>
    <lineage>
        <taxon>Bacteria</taxon>
        <taxon>Bacillati</taxon>
        <taxon>Actinomycetota</taxon>
        <taxon>Actinomycetes</taxon>
        <taxon>Micrococcales</taxon>
        <taxon>Microbacteriaceae</taxon>
        <taxon>Curtobacterium</taxon>
    </lineage>
</organism>
<keyword evidence="2" id="KW-1185">Reference proteome</keyword>
<name>A0ACD1E7F8_9MICO</name>
<evidence type="ECO:0000313" key="2">
    <source>
        <dbReference type="Proteomes" id="UP000681794"/>
    </source>
</evidence>
<accession>A0ACD1E7F8</accession>
<sequence length="290" mass="30263">MTSNPDGHEGEGPPGGPRGTSRRSVLLLAAAAAATLGASTVSGTTKANAAVPTGPLGPSYPETGPGAGSRSSAMRAAAAYPNGEIPTSQLVLVAVSTLGLGDQYLVAGAAASYRAMNTAFKKALGTPLTMAEAYRSRARQQYLYDGYIAGEPGFNEAALPGTSVHGLGLAVDFSGGVDSYGTSAKTWMNANGPKFGWQPKGDGFKKKEPWHFEYDGSYTPGDSDQTNTGEDDLFKIIEAAETDNIFIVGPAGRATISSPSHVSLLRRFQKQDSLLTVEVDICISYIRKVY</sequence>
<dbReference type="EMBL" id="CP076544">
    <property type="protein sequence ID" value="QWS34887.1"/>
    <property type="molecule type" value="Genomic_DNA"/>
</dbReference>
<protein>
    <submittedName>
        <fullName evidence="1">M15 family metallopeptidase</fullName>
    </submittedName>
</protein>
<evidence type="ECO:0000313" key="1">
    <source>
        <dbReference type="EMBL" id="QWS34887.1"/>
    </source>
</evidence>
<proteinExistence type="predicted"/>
<gene>
    <name evidence="1" type="ORF">KM842_07115</name>
</gene>
<reference evidence="1" key="1">
    <citation type="submission" date="2021-06" db="EMBL/GenBank/DDBJ databases">
        <authorList>
            <person name="Ellington A.J."/>
            <person name="Bryan N.C."/>
            <person name="Christner B.C."/>
            <person name="Reisch C.R."/>
        </authorList>
    </citation>
    <scope>NUCLEOTIDE SEQUENCE</scope>
    <source>
        <strain evidence="1">L6-1</strain>
    </source>
</reference>
<dbReference type="Proteomes" id="UP000681794">
    <property type="component" value="Chromosome"/>
</dbReference>